<feature type="compositionally biased region" description="Basic and acidic residues" evidence="1">
    <location>
        <begin position="255"/>
        <end position="269"/>
    </location>
</feature>
<proteinExistence type="predicted"/>
<dbReference type="EMBL" id="EQ962656">
    <property type="protein sequence ID" value="EED16853.1"/>
    <property type="molecule type" value="Genomic_DNA"/>
</dbReference>
<evidence type="ECO:0000256" key="2">
    <source>
        <dbReference type="SAM" id="Phobius"/>
    </source>
</evidence>
<organism evidence="3 4">
    <name type="scientific">Talaromyces stipitatus (strain ATCC 10500 / CBS 375.48 / QM 6759 / NRRL 1006)</name>
    <name type="common">Penicillium stipitatum</name>
    <dbReference type="NCBI Taxonomy" id="441959"/>
    <lineage>
        <taxon>Eukaryota</taxon>
        <taxon>Fungi</taxon>
        <taxon>Dikarya</taxon>
        <taxon>Ascomycota</taxon>
        <taxon>Pezizomycotina</taxon>
        <taxon>Eurotiomycetes</taxon>
        <taxon>Eurotiomycetidae</taxon>
        <taxon>Eurotiales</taxon>
        <taxon>Trichocomaceae</taxon>
        <taxon>Talaromyces</taxon>
        <taxon>Talaromyces sect. Talaromyces</taxon>
    </lineage>
</organism>
<dbReference type="VEuPathDB" id="FungiDB:TSTA_019150"/>
<evidence type="ECO:0000313" key="3">
    <source>
        <dbReference type="EMBL" id="EED16853.1"/>
    </source>
</evidence>
<protein>
    <submittedName>
        <fullName evidence="3">Uncharacterized protein</fullName>
    </submittedName>
</protein>
<dbReference type="HOGENOM" id="CLU_852748_0_0_1"/>
<accession>B8MH39</accession>
<dbReference type="InParanoid" id="B8MH39"/>
<keyword evidence="2" id="KW-0812">Transmembrane</keyword>
<dbReference type="OMA" id="FLACIYA"/>
<dbReference type="PhylomeDB" id="B8MH39"/>
<dbReference type="eggNOG" id="ENOG502SFF5">
    <property type="taxonomic scope" value="Eukaryota"/>
</dbReference>
<dbReference type="Proteomes" id="UP000001745">
    <property type="component" value="Unassembled WGS sequence"/>
</dbReference>
<reference evidence="4" key="1">
    <citation type="journal article" date="2015" name="Genome Announc.">
        <title>Genome sequence of the AIDS-associated pathogen Penicillium marneffei (ATCC18224) and its near taxonomic relative Talaromyces stipitatus (ATCC10500).</title>
        <authorList>
            <person name="Nierman W.C."/>
            <person name="Fedorova-Abrams N.D."/>
            <person name="Andrianopoulos A."/>
        </authorList>
    </citation>
    <scope>NUCLEOTIDE SEQUENCE [LARGE SCALE GENOMIC DNA]</scope>
    <source>
        <strain evidence="4">ATCC 10500 / CBS 375.48 / QM 6759 / NRRL 1006</strain>
    </source>
</reference>
<evidence type="ECO:0000313" key="4">
    <source>
        <dbReference type="Proteomes" id="UP000001745"/>
    </source>
</evidence>
<keyword evidence="4" id="KW-1185">Reference proteome</keyword>
<feature type="transmembrane region" description="Helical" evidence="2">
    <location>
        <begin position="156"/>
        <end position="180"/>
    </location>
</feature>
<sequence>MIRPRTVLRLVLYVSHTWLALAILYAGLPSFARIDDGTEYATKLTSPGEESDDGSPVSLSVSAPAGDTDGISLPWFDKADAVMMFHFIHRDEALVKLNVGFEKDKKRLDVWPAGEDRYKKNLLSLTLDNAEKESTTRILTASVPHPPLSLSPSPTYHVRLAILVVLAPLTLLLMGVYVGLISLISTIFRLLFSLFWVFALLFLGRWVYKGRPPVGEFIQEIRNDAKALVKRVRTWRSGQSSNRGKDEEQPPLDNEEVKPDLEFEKADVS</sequence>
<gene>
    <name evidence="3" type="ORF">TSTA_019150</name>
</gene>
<feature type="transmembrane region" description="Helical" evidence="2">
    <location>
        <begin position="187"/>
        <end position="208"/>
    </location>
</feature>
<dbReference type="GeneID" id="8104611"/>
<feature type="region of interest" description="Disordered" evidence="1">
    <location>
        <begin position="236"/>
        <end position="269"/>
    </location>
</feature>
<feature type="transmembrane region" description="Helical" evidence="2">
    <location>
        <begin position="7"/>
        <end position="28"/>
    </location>
</feature>
<keyword evidence="2" id="KW-0472">Membrane</keyword>
<dbReference type="AlphaFoldDB" id="B8MH39"/>
<dbReference type="RefSeq" id="XP_002484087.1">
    <property type="nucleotide sequence ID" value="XM_002484042.1"/>
</dbReference>
<feature type="region of interest" description="Disordered" evidence="1">
    <location>
        <begin position="42"/>
        <end position="61"/>
    </location>
</feature>
<name>B8MH39_TALSN</name>
<keyword evidence="2" id="KW-1133">Transmembrane helix</keyword>
<evidence type="ECO:0000256" key="1">
    <source>
        <dbReference type="SAM" id="MobiDB-lite"/>
    </source>
</evidence>
<dbReference type="OrthoDB" id="4892437at2759"/>